<comment type="subcellular location">
    <subcellularLocation>
        <location evidence="1">Mitochondrion</location>
    </subcellularLocation>
</comment>
<keyword evidence="6" id="KW-0687">Ribonucleoprotein</keyword>
<comment type="caution">
    <text evidence="10">The sequence shown here is derived from an EMBL/GenBank/DDBJ whole genome shotgun (WGS) entry which is preliminary data.</text>
</comment>
<dbReference type="PANTHER" id="PTHR21026:SF2">
    <property type="entry name" value="LARGE RIBOSOMAL SUBUNIT PROTEIN BL32M"/>
    <property type="match status" value="1"/>
</dbReference>
<dbReference type="Proteomes" id="UP001208570">
    <property type="component" value="Unassembled WGS sequence"/>
</dbReference>
<dbReference type="GO" id="GO:0005762">
    <property type="term" value="C:mitochondrial large ribosomal subunit"/>
    <property type="evidence" value="ECO:0007669"/>
    <property type="project" value="TreeGrafter"/>
</dbReference>
<evidence type="ECO:0000256" key="6">
    <source>
        <dbReference type="ARBA" id="ARBA00023274"/>
    </source>
</evidence>
<dbReference type="InterPro" id="IPR011332">
    <property type="entry name" value="Ribosomal_zn-bd"/>
</dbReference>
<dbReference type="SUPFAM" id="SSF57829">
    <property type="entry name" value="Zn-binding ribosomal proteins"/>
    <property type="match status" value="1"/>
</dbReference>
<dbReference type="GO" id="GO:0006412">
    <property type="term" value="P:translation"/>
    <property type="evidence" value="ECO:0007669"/>
    <property type="project" value="InterPro"/>
</dbReference>
<dbReference type="InterPro" id="IPR002677">
    <property type="entry name" value="Ribosomal_bL32"/>
</dbReference>
<evidence type="ECO:0000256" key="5">
    <source>
        <dbReference type="ARBA" id="ARBA00023128"/>
    </source>
</evidence>
<gene>
    <name evidence="10" type="ORF">LSH36_18g10039</name>
</gene>
<evidence type="ECO:0000256" key="3">
    <source>
        <dbReference type="ARBA" id="ARBA00022946"/>
    </source>
</evidence>
<evidence type="ECO:0000256" key="4">
    <source>
        <dbReference type="ARBA" id="ARBA00022980"/>
    </source>
</evidence>
<comment type="function">
    <text evidence="9">Component of the mitochondrial large ribosomal subunit (mt-LSU). The mitochondrial ribosome (mitoribosome) is a large ribonucleoprotein complex responsible for the synthesis of proteins inside mitochondria.</text>
</comment>
<evidence type="ECO:0000256" key="1">
    <source>
        <dbReference type="ARBA" id="ARBA00004173"/>
    </source>
</evidence>
<evidence type="ECO:0000256" key="7">
    <source>
        <dbReference type="ARBA" id="ARBA00039935"/>
    </source>
</evidence>
<evidence type="ECO:0000256" key="8">
    <source>
        <dbReference type="ARBA" id="ARBA00042577"/>
    </source>
</evidence>
<dbReference type="NCBIfam" id="TIGR01031">
    <property type="entry name" value="rpmF_bact"/>
    <property type="match status" value="1"/>
</dbReference>
<dbReference type="Pfam" id="PF01783">
    <property type="entry name" value="Ribosomal_L32p"/>
    <property type="match status" value="1"/>
</dbReference>
<dbReference type="InterPro" id="IPR051991">
    <property type="entry name" value="Mitoribosomal_protein_bL32"/>
</dbReference>
<keyword evidence="3" id="KW-0809">Transit peptide</keyword>
<organism evidence="10 11">
    <name type="scientific">Paralvinella palmiformis</name>
    <dbReference type="NCBI Taxonomy" id="53620"/>
    <lineage>
        <taxon>Eukaryota</taxon>
        <taxon>Metazoa</taxon>
        <taxon>Spiralia</taxon>
        <taxon>Lophotrochozoa</taxon>
        <taxon>Annelida</taxon>
        <taxon>Polychaeta</taxon>
        <taxon>Sedentaria</taxon>
        <taxon>Canalipalpata</taxon>
        <taxon>Terebellida</taxon>
        <taxon>Terebelliformia</taxon>
        <taxon>Alvinellidae</taxon>
        <taxon>Paralvinella</taxon>
    </lineage>
</organism>
<dbReference type="PANTHER" id="PTHR21026">
    <property type="entry name" value="39S RIBOSOMAL PROTEIN L32, MITOCHONDRIAL"/>
    <property type="match status" value="1"/>
</dbReference>
<reference evidence="10" key="1">
    <citation type="journal article" date="2023" name="Mol. Biol. Evol.">
        <title>Third-Generation Sequencing Reveals the Adaptive Role of the Epigenome in Three Deep-Sea Polychaetes.</title>
        <authorList>
            <person name="Perez M."/>
            <person name="Aroh O."/>
            <person name="Sun Y."/>
            <person name="Lan Y."/>
            <person name="Juniper S.K."/>
            <person name="Young C.R."/>
            <person name="Angers B."/>
            <person name="Qian P.Y."/>
        </authorList>
    </citation>
    <scope>NUCLEOTIDE SEQUENCE</scope>
    <source>
        <strain evidence="10">P08H-3</strain>
    </source>
</reference>
<evidence type="ECO:0000313" key="11">
    <source>
        <dbReference type="Proteomes" id="UP001208570"/>
    </source>
</evidence>
<evidence type="ECO:0000313" key="10">
    <source>
        <dbReference type="EMBL" id="KAK2168328.1"/>
    </source>
</evidence>
<dbReference type="AlphaFoldDB" id="A0AAD9KD76"/>
<accession>A0AAD9KD76</accession>
<dbReference type="GO" id="GO:0003735">
    <property type="term" value="F:structural constituent of ribosome"/>
    <property type="evidence" value="ECO:0007669"/>
    <property type="project" value="InterPro"/>
</dbReference>
<name>A0AAD9KD76_9ANNE</name>
<proteinExistence type="inferred from homology"/>
<dbReference type="EMBL" id="JAODUP010000018">
    <property type="protein sequence ID" value="KAK2168328.1"/>
    <property type="molecule type" value="Genomic_DNA"/>
</dbReference>
<keyword evidence="11" id="KW-1185">Reference proteome</keyword>
<comment type="similarity">
    <text evidence="2">Belongs to the bacterial ribosomal protein bL32 family.</text>
</comment>
<keyword evidence="5" id="KW-0496">Mitochondrion</keyword>
<evidence type="ECO:0000256" key="2">
    <source>
        <dbReference type="ARBA" id="ARBA00008560"/>
    </source>
</evidence>
<keyword evidence="4" id="KW-0689">Ribosomal protein</keyword>
<protein>
    <recommendedName>
        <fullName evidence="7">Large ribosomal subunit protein bL32m</fullName>
    </recommendedName>
    <alternativeName>
        <fullName evidence="8">39S ribosomal protein L32, mitochondrial</fullName>
    </alternativeName>
</protein>
<evidence type="ECO:0000256" key="9">
    <source>
        <dbReference type="ARBA" id="ARBA00045766"/>
    </source>
</evidence>
<sequence>MIVLPLAATKEREPYHPALAYNVIPVATPTHDQDCDDKQSLLDTIMSNILWAAVPKHRRSPTKRLIRRNGYTYVRDFMTPKKNIVACLECGHYHERHTICGNCYEKVKEETETMREAMGEDTRLYNQPKSEVVFVYENEKPEDENKFIVEVDKPRPEWFSHSLLTKAKTR</sequence>